<evidence type="ECO:0000259" key="7">
    <source>
        <dbReference type="PROSITE" id="PS50109"/>
    </source>
</evidence>
<feature type="domain" description="Histidine kinase" evidence="7">
    <location>
        <begin position="292"/>
        <end position="508"/>
    </location>
</feature>
<dbReference type="Pfam" id="PF13188">
    <property type="entry name" value="PAS_8"/>
    <property type="match status" value="1"/>
</dbReference>
<dbReference type="SUPFAM" id="SSF47384">
    <property type="entry name" value="Homodimeric domain of signal transducing histidine kinase"/>
    <property type="match status" value="1"/>
</dbReference>
<dbReference type="SUPFAM" id="SSF55874">
    <property type="entry name" value="ATPase domain of HSP90 chaperone/DNA topoisomerase II/histidine kinase"/>
    <property type="match status" value="1"/>
</dbReference>
<dbReference type="STRING" id="1618364.UX86_C0012G0019"/>
<dbReference type="Gene3D" id="3.30.450.20">
    <property type="entry name" value="PAS domain"/>
    <property type="match status" value="2"/>
</dbReference>
<reference evidence="10 11" key="1">
    <citation type="journal article" date="2015" name="Nature">
        <title>rRNA introns, odd ribosomes, and small enigmatic genomes across a large radiation of phyla.</title>
        <authorList>
            <person name="Brown C.T."/>
            <person name="Hug L.A."/>
            <person name="Thomas B.C."/>
            <person name="Sharon I."/>
            <person name="Castelle C.J."/>
            <person name="Singh A."/>
            <person name="Wilkins M.J."/>
            <person name="Williams K.H."/>
            <person name="Banfield J.F."/>
        </authorList>
    </citation>
    <scope>NUCLEOTIDE SEQUENCE [LARGE SCALE GENOMIC DNA]</scope>
</reference>
<dbReference type="PROSITE" id="PS50112">
    <property type="entry name" value="PAS"/>
    <property type="match status" value="1"/>
</dbReference>
<dbReference type="Pfam" id="PF02518">
    <property type="entry name" value="HATPase_c"/>
    <property type="match status" value="1"/>
</dbReference>
<dbReference type="InterPro" id="IPR003661">
    <property type="entry name" value="HisK_dim/P_dom"/>
</dbReference>
<evidence type="ECO:0000256" key="4">
    <source>
        <dbReference type="ARBA" id="ARBA00022679"/>
    </source>
</evidence>
<sequence>MSRFKPSDPDLHASLRDFPFSITVPEGKDSAAGNGKKEKQTQQNIKKNRNALQLALEAGRQGIWEWDAMNDKIRWIGNEREYTGNKDEAVRNIYPGDRQKFGLDLKKALEKKGRLETEFRVQGRRGETFWMSIKGQVLSDDLGRPVKMTGVTMNITESKKAQEEISHRERKFRAIFETAQDAIIIADDYMRIKDANPAASGLLGYKPYELIKMGMGDIAVSGQPLDMMRMWEQFLKKGVQGGELDIVRADGRTRTVGYRASANILPNRHLWVLRDVTDQKIEERRSEHFLSIAGHELRSPLTSIKAYIQLLRRQVRGKEDKKLGEYLDKADKKADMLASFISDLMDVTMIRQGKLEFNPERFDYDHLVQEIIKDFRLSARTHKLIRIGRCSKRVMGDKTRISQVLVNLIKNAVKYSPGADTVRIKVATKPGIVETAVQDFGLGIRKSELRGLFDIYFRGSDERKKAIAGMGVGLYLSSEIVHQHGGKMWVKSREGHGSIFYFTLPVEGKARKYHRLKG</sequence>
<evidence type="ECO:0000256" key="2">
    <source>
        <dbReference type="ARBA" id="ARBA00012438"/>
    </source>
</evidence>
<dbReference type="InterPro" id="IPR000700">
    <property type="entry name" value="PAS-assoc_C"/>
</dbReference>
<dbReference type="SMART" id="SM00388">
    <property type="entry name" value="HisKA"/>
    <property type="match status" value="1"/>
</dbReference>
<dbReference type="CDD" id="cd00130">
    <property type="entry name" value="PAS"/>
    <property type="match status" value="2"/>
</dbReference>
<dbReference type="EC" id="2.7.13.3" evidence="2"/>
<evidence type="ECO:0000259" key="9">
    <source>
        <dbReference type="PROSITE" id="PS50113"/>
    </source>
</evidence>
<dbReference type="Gene3D" id="3.30.565.10">
    <property type="entry name" value="Histidine kinase-like ATPase, C-terminal domain"/>
    <property type="match status" value="1"/>
</dbReference>
<comment type="caution">
    <text evidence="10">The sequence shown here is derived from an EMBL/GenBank/DDBJ whole genome shotgun (WGS) entry which is preliminary data.</text>
</comment>
<dbReference type="InterPro" id="IPR035965">
    <property type="entry name" value="PAS-like_dom_sf"/>
</dbReference>
<dbReference type="Gene3D" id="1.10.287.130">
    <property type="match status" value="1"/>
</dbReference>
<gene>
    <name evidence="10" type="ORF">UX86_C0012G0019</name>
</gene>
<dbReference type="PANTHER" id="PTHR43304">
    <property type="entry name" value="PHYTOCHROME-LIKE PROTEIN CPH1"/>
    <property type="match status" value="1"/>
</dbReference>
<name>A0A0G1S3V6_9BACT</name>
<dbReference type="SUPFAM" id="SSF55785">
    <property type="entry name" value="PYP-like sensor domain (PAS domain)"/>
    <property type="match status" value="2"/>
</dbReference>
<evidence type="ECO:0000256" key="6">
    <source>
        <dbReference type="SAM" id="MobiDB-lite"/>
    </source>
</evidence>
<dbReference type="InterPro" id="IPR004358">
    <property type="entry name" value="Sig_transdc_His_kin-like_C"/>
</dbReference>
<dbReference type="Pfam" id="PF00512">
    <property type="entry name" value="HisKA"/>
    <property type="match status" value="1"/>
</dbReference>
<dbReference type="SMART" id="SM00091">
    <property type="entry name" value="PAS"/>
    <property type="match status" value="1"/>
</dbReference>
<evidence type="ECO:0000313" key="10">
    <source>
        <dbReference type="EMBL" id="KKU64154.1"/>
    </source>
</evidence>
<dbReference type="SMART" id="SM00387">
    <property type="entry name" value="HATPase_c"/>
    <property type="match status" value="1"/>
</dbReference>
<feature type="region of interest" description="Disordered" evidence="6">
    <location>
        <begin position="1"/>
        <end position="44"/>
    </location>
</feature>
<dbReference type="FunFam" id="3.30.565.10:FF:000006">
    <property type="entry name" value="Sensor histidine kinase WalK"/>
    <property type="match status" value="1"/>
</dbReference>
<dbReference type="InterPro" id="IPR005467">
    <property type="entry name" value="His_kinase_dom"/>
</dbReference>
<accession>A0A0G1S3V6</accession>
<keyword evidence="4" id="KW-0808">Transferase</keyword>
<feature type="compositionally biased region" description="Basic and acidic residues" evidence="6">
    <location>
        <begin position="1"/>
        <end position="15"/>
    </location>
</feature>
<dbReference type="Pfam" id="PF08447">
    <property type="entry name" value="PAS_3"/>
    <property type="match status" value="1"/>
</dbReference>
<feature type="domain" description="PAC" evidence="9">
    <location>
        <begin position="115"/>
        <end position="167"/>
    </location>
</feature>
<dbReference type="Proteomes" id="UP000034502">
    <property type="component" value="Unassembled WGS sequence"/>
</dbReference>
<dbReference type="EMBL" id="LCNU01000012">
    <property type="protein sequence ID" value="KKU64154.1"/>
    <property type="molecule type" value="Genomic_DNA"/>
</dbReference>
<dbReference type="InterPro" id="IPR003594">
    <property type="entry name" value="HATPase_dom"/>
</dbReference>
<dbReference type="InterPro" id="IPR036097">
    <property type="entry name" value="HisK_dim/P_sf"/>
</dbReference>
<dbReference type="InterPro" id="IPR052162">
    <property type="entry name" value="Sensor_kinase/Photoreceptor"/>
</dbReference>
<organism evidence="10 11">
    <name type="scientific">Candidatus Amesbacteria bacterium GW2011_GWC1_47_15</name>
    <dbReference type="NCBI Taxonomy" id="1618364"/>
    <lineage>
        <taxon>Bacteria</taxon>
        <taxon>Candidatus Amesiibacteriota</taxon>
    </lineage>
</organism>
<proteinExistence type="predicted"/>
<evidence type="ECO:0000256" key="1">
    <source>
        <dbReference type="ARBA" id="ARBA00000085"/>
    </source>
</evidence>
<evidence type="ECO:0000256" key="3">
    <source>
        <dbReference type="ARBA" id="ARBA00022553"/>
    </source>
</evidence>
<dbReference type="PRINTS" id="PR00344">
    <property type="entry name" value="BCTRLSENSOR"/>
</dbReference>
<feature type="domain" description="PAS" evidence="8">
    <location>
        <begin position="168"/>
        <end position="242"/>
    </location>
</feature>
<dbReference type="AlphaFoldDB" id="A0A0G1S3V6"/>
<evidence type="ECO:0000313" key="11">
    <source>
        <dbReference type="Proteomes" id="UP000034502"/>
    </source>
</evidence>
<dbReference type="PROSITE" id="PS50113">
    <property type="entry name" value="PAC"/>
    <property type="match status" value="1"/>
</dbReference>
<dbReference type="NCBIfam" id="TIGR00229">
    <property type="entry name" value="sensory_box"/>
    <property type="match status" value="2"/>
</dbReference>
<comment type="catalytic activity">
    <reaction evidence="1">
        <text>ATP + protein L-histidine = ADP + protein N-phospho-L-histidine.</text>
        <dbReference type="EC" id="2.7.13.3"/>
    </reaction>
</comment>
<dbReference type="PROSITE" id="PS50109">
    <property type="entry name" value="HIS_KIN"/>
    <property type="match status" value="1"/>
</dbReference>
<protein>
    <recommendedName>
        <fullName evidence="2">histidine kinase</fullName>
        <ecNumber evidence="2">2.7.13.3</ecNumber>
    </recommendedName>
</protein>
<keyword evidence="5 10" id="KW-0418">Kinase</keyword>
<keyword evidence="3" id="KW-0597">Phosphoprotein</keyword>
<evidence type="ECO:0000256" key="5">
    <source>
        <dbReference type="ARBA" id="ARBA00022777"/>
    </source>
</evidence>
<dbReference type="GO" id="GO:0000155">
    <property type="term" value="F:phosphorelay sensor kinase activity"/>
    <property type="evidence" value="ECO:0007669"/>
    <property type="project" value="InterPro"/>
</dbReference>
<dbReference type="PANTHER" id="PTHR43304:SF1">
    <property type="entry name" value="PAC DOMAIN-CONTAINING PROTEIN"/>
    <property type="match status" value="1"/>
</dbReference>
<dbReference type="CDD" id="cd00082">
    <property type="entry name" value="HisKA"/>
    <property type="match status" value="1"/>
</dbReference>
<dbReference type="InterPro" id="IPR013655">
    <property type="entry name" value="PAS_fold_3"/>
</dbReference>
<dbReference type="InterPro" id="IPR036890">
    <property type="entry name" value="HATPase_C_sf"/>
</dbReference>
<dbReference type="InterPro" id="IPR000014">
    <property type="entry name" value="PAS"/>
</dbReference>
<evidence type="ECO:0000259" key="8">
    <source>
        <dbReference type="PROSITE" id="PS50112"/>
    </source>
</evidence>